<gene>
    <name evidence="1" type="ORF">HYPSUDRAFT_151492</name>
</gene>
<dbReference type="SUPFAM" id="SSF56672">
    <property type="entry name" value="DNA/RNA polymerases"/>
    <property type="match status" value="1"/>
</dbReference>
<organism evidence="1 2">
    <name type="scientific">Hypholoma sublateritium (strain FD-334 SS-4)</name>
    <dbReference type="NCBI Taxonomy" id="945553"/>
    <lineage>
        <taxon>Eukaryota</taxon>
        <taxon>Fungi</taxon>
        <taxon>Dikarya</taxon>
        <taxon>Basidiomycota</taxon>
        <taxon>Agaricomycotina</taxon>
        <taxon>Agaricomycetes</taxon>
        <taxon>Agaricomycetidae</taxon>
        <taxon>Agaricales</taxon>
        <taxon>Agaricineae</taxon>
        <taxon>Strophariaceae</taxon>
        <taxon>Hypholoma</taxon>
    </lineage>
</organism>
<protein>
    <recommendedName>
        <fullName evidence="3">Reverse transcriptase RNase H-like domain-containing protein</fullName>
    </recommendedName>
</protein>
<name>A0A0D2NAC0_HYPSF</name>
<accession>A0A0D2NAC0</accession>
<evidence type="ECO:0000313" key="1">
    <source>
        <dbReference type="EMBL" id="KJA13556.1"/>
    </source>
</evidence>
<dbReference type="Proteomes" id="UP000054270">
    <property type="component" value="Unassembled WGS sequence"/>
</dbReference>
<proteinExistence type="predicted"/>
<reference evidence="2" key="1">
    <citation type="submission" date="2014-04" db="EMBL/GenBank/DDBJ databases">
        <title>Evolutionary Origins and Diversification of the Mycorrhizal Mutualists.</title>
        <authorList>
            <consortium name="DOE Joint Genome Institute"/>
            <consortium name="Mycorrhizal Genomics Consortium"/>
            <person name="Kohler A."/>
            <person name="Kuo A."/>
            <person name="Nagy L.G."/>
            <person name="Floudas D."/>
            <person name="Copeland A."/>
            <person name="Barry K.W."/>
            <person name="Cichocki N."/>
            <person name="Veneault-Fourrey C."/>
            <person name="LaButti K."/>
            <person name="Lindquist E.A."/>
            <person name="Lipzen A."/>
            <person name="Lundell T."/>
            <person name="Morin E."/>
            <person name="Murat C."/>
            <person name="Riley R."/>
            <person name="Ohm R."/>
            <person name="Sun H."/>
            <person name="Tunlid A."/>
            <person name="Henrissat B."/>
            <person name="Grigoriev I.V."/>
            <person name="Hibbett D.S."/>
            <person name="Martin F."/>
        </authorList>
    </citation>
    <scope>NUCLEOTIDE SEQUENCE [LARGE SCALE GENOMIC DNA]</scope>
    <source>
        <strain evidence="2">FD-334 SS-4</strain>
    </source>
</reference>
<dbReference type="OrthoDB" id="3020514at2759"/>
<sequence>MEKLYLSKDKFHFLESELHILGCIIDDEGIRMCPHKVDTVVNWKVPTNHDLLHGFLVHLLNQKNLSGQQAHRVEKISCFDFHVVYVPGKENVLADMLSRMHLADVLGTVCARSEYTYHDMVDDNSPVGAVTQTDMLILSSIKAVATVPHRQRQSMAPTETGRAETSCEFAACQHDNFVLCGPCK</sequence>
<dbReference type="AlphaFoldDB" id="A0A0D2NAC0"/>
<evidence type="ECO:0008006" key="3">
    <source>
        <dbReference type="Google" id="ProtNLM"/>
    </source>
</evidence>
<dbReference type="STRING" id="945553.A0A0D2NAC0"/>
<dbReference type="EMBL" id="KN817731">
    <property type="protein sequence ID" value="KJA13556.1"/>
    <property type="molecule type" value="Genomic_DNA"/>
</dbReference>
<keyword evidence="2" id="KW-1185">Reference proteome</keyword>
<dbReference type="InterPro" id="IPR043502">
    <property type="entry name" value="DNA/RNA_pol_sf"/>
</dbReference>
<evidence type="ECO:0000313" key="2">
    <source>
        <dbReference type="Proteomes" id="UP000054270"/>
    </source>
</evidence>